<feature type="signal peptide" evidence="1">
    <location>
        <begin position="1"/>
        <end position="27"/>
    </location>
</feature>
<comment type="caution">
    <text evidence="2">The sequence shown here is derived from an EMBL/GenBank/DDBJ whole genome shotgun (WGS) entry which is preliminary data.</text>
</comment>
<evidence type="ECO:0000256" key="1">
    <source>
        <dbReference type="SAM" id="SignalP"/>
    </source>
</evidence>
<feature type="chain" id="PRO_5020420728" evidence="1">
    <location>
        <begin position="28"/>
        <end position="170"/>
    </location>
</feature>
<evidence type="ECO:0000313" key="2">
    <source>
        <dbReference type="EMBL" id="TKD12537.1"/>
    </source>
</evidence>
<evidence type="ECO:0000313" key="3">
    <source>
        <dbReference type="Proteomes" id="UP000310597"/>
    </source>
</evidence>
<dbReference type="AlphaFoldDB" id="A0A4U1JJ77"/>
<name>A0A4U1JJ77_RHOCA</name>
<dbReference type="EMBL" id="SWJZ01000156">
    <property type="protein sequence ID" value="TKD12537.1"/>
    <property type="molecule type" value="Genomic_DNA"/>
</dbReference>
<reference evidence="2 3" key="1">
    <citation type="submission" date="2019-04" db="EMBL/GenBank/DDBJ databases">
        <title>Draft Whole-Genome sequence of the purple photosynthetic bacterium Rhodobacter capsulatus SP108 with an indigenous class A beta-lactamase.</title>
        <authorList>
            <person name="Robertson S."/>
            <person name="Meyer T.E."/>
            <person name="Kyndt J.A."/>
        </authorList>
    </citation>
    <scope>NUCLEOTIDE SEQUENCE [LARGE SCALE GENOMIC DNA]</scope>
    <source>
        <strain evidence="2 3">SP108</strain>
    </source>
</reference>
<dbReference type="OrthoDB" id="7874218at2"/>
<sequence>MTFAPLTRSALALSLATLALAPGVALAEIVAEPQLAKTCLGAAAEKLGTRPGNLMTLPVERSRGTFTVNGQSDGGAVRMFSCTFDKHRKMTGMTIDGVAEAAANADVGGAPRAAIDKCLEMIGVPAKIETVSALKPGYFEIILRESASKRRVACTVPGDGHEISDWVELN</sequence>
<keyword evidence="1" id="KW-0732">Signal</keyword>
<accession>A0A4U1JJ77</accession>
<organism evidence="2 3">
    <name type="scientific">Rhodobacter capsulatus</name>
    <name type="common">Rhodopseudomonas capsulata</name>
    <dbReference type="NCBI Taxonomy" id="1061"/>
    <lineage>
        <taxon>Bacteria</taxon>
        <taxon>Pseudomonadati</taxon>
        <taxon>Pseudomonadota</taxon>
        <taxon>Alphaproteobacteria</taxon>
        <taxon>Rhodobacterales</taxon>
        <taxon>Rhodobacter group</taxon>
        <taxon>Rhodobacter</taxon>
    </lineage>
</organism>
<dbReference type="RefSeq" id="WP_136909892.1">
    <property type="nucleotide sequence ID" value="NZ_SWJZ01000156.1"/>
</dbReference>
<proteinExistence type="predicted"/>
<gene>
    <name evidence="2" type="ORF">FBT96_20340</name>
</gene>
<dbReference type="Proteomes" id="UP000310597">
    <property type="component" value="Unassembled WGS sequence"/>
</dbReference>
<protein>
    <submittedName>
        <fullName evidence="2">Uncharacterized protein</fullName>
    </submittedName>
</protein>